<comment type="subcellular location">
    <subcellularLocation>
        <location evidence="1">Nucleus</location>
    </subcellularLocation>
</comment>
<evidence type="ECO:0000259" key="6">
    <source>
        <dbReference type="SMART" id="SM00322"/>
    </source>
</evidence>
<dbReference type="InterPro" id="IPR004088">
    <property type="entry name" value="KH_dom_type_1"/>
</dbReference>
<dbReference type="PROSITE" id="PS50084">
    <property type="entry name" value="KH_TYPE_1"/>
    <property type="match status" value="4"/>
</dbReference>
<feature type="domain" description="K Homology" evidence="6">
    <location>
        <begin position="367"/>
        <end position="440"/>
    </location>
</feature>
<dbReference type="GO" id="GO:0003723">
    <property type="term" value="F:RNA binding"/>
    <property type="evidence" value="ECO:0007669"/>
    <property type="project" value="UniProtKB-UniRule"/>
</dbReference>
<accession>A0A8V1AAJ3</accession>
<keyword evidence="3" id="KW-0539">Nucleus</keyword>
<dbReference type="AlphaFoldDB" id="A0A8V1AAJ3"/>
<keyword evidence="4" id="KW-0694">RNA-binding</keyword>
<name>A0A8V1AAJ3_CHICK</name>
<dbReference type="GeneTree" id="ENSGT00940000156744"/>
<dbReference type="CDD" id="cd22489">
    <property type="entry name" value="KH-I_FUBP3_rpt4"/>
    <property type="match status" value="1"/>
</dbReference>
<reference evidence="7" key="3">
    <citation type="submission" date="2025-09" db="UniProtKB">
        <authorList>
            <consortium name="Ensembl"/>
        </authorList>
    </citation>
    <scope>IDENTIFICATION</scope>
    <source>
        <strain evidence="7">broiler</strain>
    </source>
</reference>
<feature type="region of interest" description="Disordered" evidence="5">
    <location>
        <begin position="31"/>
        <end position="54"/>
    </location>
</feature>
<organism evidence="7 8">
    <name type="scientific">Gallus gallus</name>
    <name type="common">Chicken</name>
    <dbReference type="NCBI Taxonomy" id="9031"/>
    <lineage>
        <taxon>Eukaryota</taxon>
        <taxon>Metazoa</taxon>
        <taxon>Chordata</taxon>
        <taxon>Craniata</taxon>
        <taxon>Vertebrata</taxon>
        <taxon>Euteleostomi</taxon>
        <taxon>Archelosauria</taxon>
        <taxon>Archosauria</taxon>
        <taxon>Dinosauria</taxon>
        <taxon>Saurischia</taxon>
        <taxon>Theropoda</taxon>
        <taxon>Coelurosauria</taxon>
        <taxon>Aves</taxon>
        <taxon>Neognathae</taxon>
        <taxon>Galloanserae</taxon>
        <taxon>Galliformes</taxon>
        <taxon>Phasianidae</taxon>
        <taxon>Phasianinae</taxon>
        <taxon>Gallus</taxon>
    </lineage>
</organism>
<feature type="domain" description="K Homology" evidence="6">
    <location>
        <begin position="266"/>
        <end position="336"/>
    </location>
</feature>
<dbReference type="InterPro" id="IPR036612">
    <property type="entry name" value="KH_dom_type_1_sf"/>
</dbReference>
<keyword evidence="2" id="KW-0677">Repeat</keyword>
<dbReference type="InterPro" id="IPR004087">
    <property type="entry name" value="KH_dom"/>
</dbReference>
<dbReference type="SUPFAM" id="SSF54791">
    <property type="entry name" value="Eukaryotic type KH-domain (KH-domain type I)"/>
    <property type="match status" value="4"/>
</dbReference>
<protein>
    <submittedName>
        <fullName evidence="7">Far upstream element binding protein 3</fullName>
    </submittedName>
</protein>
<evidence type="ECO:0007829" key="9">
    <source>
        <dbReference type="PeptideAtlas" id="A0A8V1AAJ3"/>
    </source>
</evidence>
<dbReference type="GO" id="GO:0005634">
    <property type="term" value="C:nucleus"/>
    <property type="evidence" value="ECO:0007669"/>
    <property type="project" value="UniProtKB-SubCell"/>
</dbReference>
<reference evidence="7" key="2">
    <citation type="submission" date="2025-08" db="UniProtKB">
        <authorList>
            <consortium name="Ensembl"/>
        </authorList>
    </citation>
    <scope>IDENTIFICATION</scope>
    <source>
        <strain evidence="7">broiler</strain>
    </source>
</reference>
<feature type="domain" description="K Homology" evidence="6">
    <location>
        <begin position="90"/>
        <end position="160"/>
    </location>
</feature>
<keyword evidence="9" id="KW-1267">Proteomics identification</keyword>
<feature type="region of interest" description="Disordered" evidence="5">
    <location>
        <begin position="440"/>
        <end position="473"/>
    </location>
</feature>
<evidence type="ECO:0000256" key="5">
    <source>
        <dbReference type="SAM" id="MobiDB-lite"/>
    </source>
</evidence>
<evidence type="ECO:0000256" key="1">
    <source>
        <dbReference type="ARBA" id="ARBA00004123"/>
    </source>
</evidence>
<feature type="compositionally biased region" description="Polar residues" evidence="5">
    <location>
        <begin position="453"/>
        <end position="473"/>
    </location>
</feature>
<evidence type="ECO:0000256" key="4">
    <source>
        <dbReference type="PROSITE-ProRule" id="PRU00117"/>
    </source>
</evidence>
<feature type="compositionally biased region" description="Basic residues" evidence="5">
    <location>
        <begin position="39"/>
        <end position="50"/>
    </location>
</feature>
<dbReference type="CDD" id="cd22483">
    <property type="entry name" value="KH-I_FUBP3_rpt2"/>
    <property type="match status" value="1"/>
</dbReference>
<dbReference type="FunFam" id="3.30.1370.10:FF:000060">
    <property type="entry name" value="Far upstream element binding protein 3"/>
    <property type="match status" value="1"/>
</dbReference>
<dbReference type="SMART" id="SM00322">
    <property type="entry name" value="KH"/>
    <property type="match status" value="4"/>
</dbReference>
<dbReference type="CDD" id="cd22480">
    <property type="entry name" value="KH-I_FUBP3_rpt1"/>
    <property type="match status" value="1"/>
</dbReference>
<evidence type="ECO:0000313" key="7">
    <source>
        <dbReference type="Ensembl" id="ENSGALP00010042999.1"/>
    </source>
</evidence>
<dbReference type="Gene3D" id="3.30.1370.10">
    <property type="entry name" value="K Homology domain, type 1"/>
    <property type="match status" value="4"/>
</dbReference>
<feature type="domain" description="K Homology" evidence="6">
    <location>
        <begin position="175"/>
        <end position="247"/>
    </location>
</feature>
<dbReference type="OrthoDB" id="5204190at2759"/>
<dbReference type="FunFam" id="3.30.1370.10:FF:000010">
    <property type="entry name" value="far upstream element-binding protein 1 isoform X1"/>
    <property type="match status" value="1"/>
</dbReference>
<proteinExistence type="evidence at protein level"/>
<dbReference type="Proteomes" id="UP000000539">
    <property type="component" value="Chromosome 17"/>
</dbReference>
<dbReference type="FunFam" id="3.30.1370.10:FF:000008">
    <property type="entry name" value="far upstream element-binding protein 1 isoform X1"/>
    <property type="match status" value="1"/>
</dbReference>
<evidence type="ECO:0000256" key="2">
    <source>
        <dbReference type="ARBA" id="ARBA00022737"/>
    </source>
</evidence>
<feature type="compositionally biased region" description="Gly residues" evidence="5">
    <location>
        <begin position="442"/>
        <end position="451"/>
    </location>
</feature>
<dbReference type="PANTHER" id="PTHR10288">
    <property type="entry name" value="KH DOMAIN CONTAINING RNA BINDING PROTEIN"/>
    <property type="match status" value="1"/>
</dbReference>
<sequence>MAELAQGQSAAPVGIKPEGFVDALHRVRQVSAGQGRAGGGRRPRGAARPRGRPEGVLNRLLPLTGLRVSGLHGAQIRDTERSMCEQSSMAVITEDFKVPDKMVGFIIGRGGEQISRIQIESGCKIQIAPDSGGMPERPCVLTGTPESIEQAKRLLGQIVDRCRNGPGFHNDVDGNSTIQEILIPASKVGLVIGKGGETIKQLQERTGVKMIMIQDGPMPTGADKPLRITGDAFKVQQAREMVLEIIREKDQADFRGVRNDFSSRMGGGSIEVSVPRFAVGIVIGRNGEMIKKIQNDAGVRIQFKPDDGISPERVAQVMGLPDRCQHAAHIISELILTAQERDGFGSLAVARGRGRGRGDWSVGTPGGMQEITYTVPADKCGLVIGKGGENIKSINQQSGAHVELQRNPPPNTDPGVRIFTIRGVPQQIELARHLIDEKVGGTSMGGPGGFGQSPFNQAPTTPHQNGPQAFMTQGWGSTYQTWQQPGQQVPSHAASAASQASSQPDYTMAWAEYYRQQAAYYGQTLGQAQAHSQHEQRDAEGWDASPLQAALPELSCWGCGHWRSTTLKQ</sequence>
<dbReference type="FunFam" id="3.30.1370.10:FF:000007">
    <property type="entry name" value="far upstream element-binding protein 1 isoform X1"/>
    <property type="match status" value="1"/>
</dbReference>
<gene>
    <name evidence="7" type="primary">FUBP3</name>
</gene>
<evidence type="ECO:0000313" key="8">
    <source>
        <dbReference type="Proteomes" id="UP000000539"/>
    </source>
</evidence>
<evidence type="ECO:0000256" key="3">
    <source>
        <dbReference type="ARBA" id="ARBA00023242"/>
    </source>
</evidence>
<dbReference type="CDD" id="cd22486">
    <property type="entry name" value="KH-I_FUBP3_rpt3"/>
    <property type="match status" value="1"/>
</dbReference>
<keyword evidence="8" id="KW-1185">Reference proteome</keyword>
<dbReference type="Pfam" id="PF00013">
    <property type="entry name" value="KH_1"/>
    <property type="match status" value="4"/>
</dbReference>
<reference evidence="7" key="1">
    <citation type="submission" date="2020-11" db="EMBL/GenBank/DDBJ databases">
        <title>Gallus gallus (Chicken) genome, bGalGal1, GRCg7b, maternal haplotype autosomes + Z &amp; W.</title>
        <authorList>
            <person name="Warren W."/>
            <person name="Formenti G."/>
            <person name="Fedrigo O."/>
            <person name="Haase B."/>
            <person name="Mountcastle J."/>
            <person name="Balacco J."/>
            <person name="Tracey A."/>
            <person name="Schneider V."/>
            <person name="Okimoto R."/>
            <person name="Cheng H."/>
            <person name="Hawken R."/>
            <person name="Howe K."/>
            <person name="Jarvis E.D."/>
        </authorList>
    </citation>
    <scope>NUCLEOTIDE SEQUENCE [LARGE SCALE GENOMIC DNA]</scope>
    <source>
        <strain evidence="7">Broiler</strain>
    </source>
</reference>
<dbReference type="Ensembl" id="ENSGALT00010069873.1">
    <property type="protein sequence ID" value="ENSGALP00010042999.1"/>
    <property type="gene ID" value="ENSGALG00010028889.1"/>
</dbReference>